<evidence type="ECO:0000313" key="2">
    <source>
        <dbReference type="Proteomes" id="UP001158576"/>
    </source>
</evidence>
<reference evidence="1 2" key="1">
    <citation type="submission" date="2021-04" db="EMBL/GenBank/DDBJ databases">
        <authorList>
            <person name="Bliznina A."/>
        </authorList>
    </citation>
    <scope>NUCLEOTIDE SEQUENCE [LARGE SCALE GENOMIC DNA]</scope>
</reference>
<keyword evidence="2" id="KW-1185">Reference proteome</keyword>
<sequence length="277" mass="31546">MRTGQKIGYSFLALLLVAMIVTGVELVIRFSTKKSLFHKPAFEEYGRVVIHKNGTDLDNKTMNVTTFYGNSVKNGTMAYLPLTKQAAYDFCASMNKSLPKNRVRVIDAPENFGVRAYWLDVNFTFPEISISDSPLKDDAEKILQRFKIHETQVYLLRLPKPQGSDDQICARAQYTNREKYRLFSRRLNRTIFEDYNLLNDKFMNETYTITYDDSSSLPVTNPSFYLGTTEDFSASASGIPWCSMNPQKPIGLADQNDGLLALFTYSNARAICFSEDD</sequence>
<accession>A0ABN7RKM9</accession>
<dbReference type="Proteomes" id="UP001158576">
    <property type="component" value="Chromosome PAR"/>
</dbReference>
<proteinExistence type="predicted"/>
<name>A0ABN7RKM9_OIKDI</name>
<dbReference type="EMBL" id="OU015568">
    <property type="protein sequence ID" value="CAG5080022.1"/>
    <property type="molecule type" value="Genomic_DNA"/>
</dbReference>
<protein>
    <submittedName>
        <fullName evidence="1">Oidioi.mRNA.OKI2018_I69.PAR.g9447.t1.cds</fullName>
    </submittedName>
</protein>
<gene>
    <name evidence="1" type="ORF">OKIOD_LOCUS1005</name>
</gene>
<organism evidence="1 2">
    <name type="scientific">Oikopleura dioica</name>
    <name type="common">Tunicate</name>
    <dbReference type="NCBI Taxonomy" id="34765"/>
    <lineage>
        <taxon>Eukaryota</taxon>
        <taxon>Metazoa</taxon>
        <taxon>Chordata</taxon>
        <taxon>Tunicata</taxon>
        <taxon>Appendicularia</taxon>
        <taxon>Copelata</taxon>
        <taxon>Oikopleuridae</taxon>
        <taxon>Oikopleura</taxon>
    </lineage>
</organism>
<evidence type="ECO:0000313" key="1">
    <source>
        <dbReference type="EMBL" id="CAG5080022.1"/>
    </source>
</evidence>